<evidence type="ECO:0000313" key="3">
    <source>
        <dbReference type="Proteomes" id="UP000198702"/>
    </source>
</evidence>
<dbReference type="Proteomes" id="UP000198702">
    <property type="component" value="Unassembled WGS sequence"/>
</dbReference>
<dbReference type="EMBL" id="FOQZ01000006">
    <property type="protein sequence ID" value="SFI71335.1"/>
    <property type="molecule type" value="Genomic_DNA"/>
</dbReference>
<accession>A0A7Z7D1C3</accession>
<name>A0A7Z7D1C3_9MICO</name>
<protein>
    <recommendedName>
        <fullName evidence="1">DUF7882 domain-containing protein</fullName>
    </recommendedName>
</protein>
<gene>
    <name evidence="2" type="ORF">SAMN04487751_2727</name>
</gene>
<proteinExistence type="predicted"/>
<evidence type="ECO:0000313" key="2">
    <source>
        <dbReference type="EMBL" id="SFI71335.1"/>
    </source>
</evidence>
<comment type="caution">
    <text evidence="2">The sequence shown here is derived from an EMBL/GenBank/DDBJ whole genome shotgun (WGS) entry which is preliminary data.</text>
</comment>
<organism evidence="2 3">
    <name type="scientific">Microbacterium saccharophilum</name>
    <dbReference type="NCBI Taxonomy" id="1213358"/>
    <lineage>
        <taxon>Bacteria</taxon>
        <taxon>Bacillati</taxon>
        <taxon>Actinomycetota</taxon>
        <taxon>Actinomycetes</taxon>
        <taxon>Micrococcales</taxon>
        <taxon>Microbacteriaceae</taxon>
        <taxon>Microbacterium</taxon>
    </lineage>
</organism>
<evidence type="ECO:0000259" key="1">
    <source>
        <dbReference type="Pfam" id="PF25355"/>
    </source>
</evidence>
<reference evidence="2 3" key="1">
    <citation type="submission" date="2016-10" db="EMBL/GenBank/DDBJ databases">
        <authorList>
            <person name="Varghese N."/>
            <person name="Submissions S."/>
        </authorList>
    </citation>
    <scope>NUCLEOTIDE SEQUENCE [LARGE SCALE GENOMIC DNA]</scope>
    <source>
        <strain evidence="2 3">UNC380MFSha3.1</strain>
    </source>
</reference>
<feature type="domain" description="DUF7882" evidence="1">
    <location>
        <begin position="15"/>
        <end position="110"/>
    </location>
</feature>
<dbReference type="AlphaFoldDB" id="A0A7Z7D1C3"/>
<dbReference type="Pfam" id="PF25355">
    <property type="entry name" value="DUF7882"/>
    <property type="match status" value="1"/>
</dbReference>
<sequence length="122" mass="13805">MDGECGEPHAHGLIMGKLTYDRVVKVDFEDRQLAHLQLVIGTKLRRGESFHFSWKDDTSIGDGRTTIWVHPHCSLVYKYYGSRRPQLNMAWVEALAYTANSPSGLYLVPEPAEQAIEEGTEL</sequence>
<dbReference type="InterPro" id="IPR057204">
    <property type="entry name" value="DUF7882"/>
</dbReference>